<organism evidence="1">
    <name type="scientific">Geobacter sp. (strain M21)</name>
    <dbReference type="NCBI Taxonomy" id="443144"/>
    <lineage>
        <taxon>Bacteria</taxon>
        <taxon>Pseudomonadati</taxon>
        <taxon>Thermodesulfobacteriota</taxon>
        <taxon>Desulfuromonadia</taxon>
        <taxon>Geobacterales</taxon>
        <taxon>Geobacteraceae</taxon>
        <taxon>Geobacter</taxon>
    </lineage>
</organism>
<sequence>MKRTVETNLAMIRRVAFRLGQLRERVVFLGGAATALLITDSAAPEVRITMDVDVIVEIATRGDYYRLSEDLRGAGFTEDIQEGAPLCRWQVEGIALDVMPTNEEILGFSNQWYPDALVHATTENIGDDITIRVVTAPYFLATKIEAFRSRGRWDFYASHDMEDIITLLDGRPEIVEEVASAPEDVKEFLAGEFARFLSHRSFLDALPGHLLPDAASQRRVPILLERIKAIAGS</sequence>
<dbReference type="STRING" id="443144.GM21_0377"/>
<evidence type="ECO:0000313" key="1">
    <source>
        <dbReference type="EMBL" id="ACT16458.1"/>
    </source>
</evidence>
<dbReference type="HOGENOM" id="CLU_103758_0_0_7"/>
<name>C6DYV7_GEOSM</name>
<gene>
    <name evidence="1" type="ordered locus">GM21_0377</name>
</gene>
<dbReference type="KEGG" id="gem:GM21_0377"/>
<accession>C6DYV7</accession>
<dbReference type="AlphaFoldDB" id="C6DYV7"/>
<reference evidence="1" key="1">
    <citation type="submission" date="2009-07" db="EMBL/GenBank/DDBJ databases">
        <title>Complete sequence of Geobacter sp. M21.</title>
        <authorList>
            <consortium name="US DOE Joint Genome Institute"/>
            <person name="Lucas S."/>
            <person name="Copeland A."/>
            <person name="Lapidus A."/>
            <person name="Glavina del Rio T."/>
            <person name="Dalin E."/>
            <person name="Tice H."/>
            <person name="Bruce D."/>
            <person name="Goodwin L."/>
            <person name="Pitluck S."/>
            <person name="Saunders E."/>
            <person name="Brettin T."/>
            <person name="Detter J.C."/>
            <person name="Han C."/>
            <person name="Larimer F."/>
            <person name="Land M."/>
            <person name="Hauser L."/>
            <person name="Kyrpides N."/>
            <person name="Ovchinnikova G."/>
            <person name="Lovley D."/>
        </authorList>
    </citation>
    <scope>NUCLEOTIDE SEQUENCE [LARGE SCALE GENOMIC DNA]</scope>
    <source>
        <strain evidence="1">M21</strain>
    </source>
</reference>
<proteinExistence type="predicted"/>
<dbReference type="OrthoDB" id="114489at2"/>
<evidence type="ECO:0008006" key="2">
    <source>
        <dbReference type="Google" id="ProtNLM"/>
    </source>
</evidence>
<protein>
    <recommendedName>
        <fullName evidence="2">Nucleotidyl transferase AbiEii/AbiGii toxin family protein</fullName>
    </recommendedName>
</protein>
<dbReference type="eggNOG" id="COG4849">
    <property type="taxonomic scope" value="Bacteria"/>
</dbReference>
<dbReference type="EMBL" id="CP001661">
    <property type="protein sequence ID" value="ACT16458.1"/>
    <property type="molecule type" value="Genomic_DNA"/>
</dbReference>